<evidence type="ECO:0000313" key="2">
    <source>
        <dbReference type="Proteomes" id="UP000245838"/>
    </source>
</evidence>
<organism evidence="1 2">
    <name type="scientific">Sodalis glossinidius (strain morsitans)</name>
    <dbReference type="NCBI Taxonomy" id="343509"/>
    <lineage>
        <taxon>Bacteria</taxon>
        <taxon>Pseudomonadati</taxon>
        <taxon>Pseudomonadota</taxon>
        <taxon>Gammaproteobacteria</taxon>
        <taxon>Enterobacterales</taxon>
        <taxon>Bruguierivoracaceae</taxon>
        <taxon>Sodalis</taxon>
    </lineage>
</organism>
<protein>
    <submittedName>
        <fullName evidence="1">Uncharacterized protein</fullName>
    </submittedName>
</protein>
<evidence type="ECO:0000313" key="1">
    <source>
        <dbReference type="EMBL" id="CRL46324.1"/>
    </source>
</evidence>
<sequence length="81" mass="9055">MWPLLDSLLHELISDELGSFIDQIETLEHRLAQQSLTERAARRRAIELRPADEADIFAVVSLLNRAYRSGGADAGGQRKPV</sequence>
<dbReference type="Proteomes" id="UP000245838">
    <property type="component" value="Chromosome sggmmb4_Chromosome"/>
</dbReference>
<reference evidence="1 2" key="1">
    <citation type="submission" date="2015-05" db="EMBL/GenBank/DDBJ databases">
        <authorList>
            <person name="Goodhead I."/>
        </authorList>
    </citation>
    <scope>NUCLEOTIDE SEQUENCE [LARGE SCALE GENOMIC DNA]</scope>
    <source>
        <strain evidence="2">morsitans</strain>
    </source>
</reference>
<accession>A0A193QM82</accession>
<name>A0A193QM82_SODGM</name>
<gene>
    <name evidence="1" type="ORF">SGGMMB4_04835</name>
</gene>
<dbReference type="AlphaFoldDB" id="A0A193QM82"/>
<proteinExistence type="predicted"/>
<dbReference type="EMBL" id="LN854557">
    <property type="protein sequence ID" value="CRL46324.1"/>
    <property type="molecule type" value="Genomic_DNA"/>
</dbReference>